<evidence type="ECO:0000256" key="1">
    <source>
        <dbReference type="ARBA" id="ARBA00022491"/>
    </source>
</evidence>
<gene>
    <name evidence="6" type="ORF">J5Y06_03240</name>
</gene>
<dbReference type="InterPro" id="IPR028082">
    <property type="entry name" value="Peripla_BP_I"/>
</dbReference>
<feature type="domain" description="HTH lacI-type" evidence="5">
    <location>
        <begin position="12"/>
        <end position="66"/>
    </location>
</feature>
<name>A0A8J7UIH8_9HYPH</name>
<dbReference type="Gene3D" id="3.40.50.2300">
    <property type="match status" value="2"/>
</dbReference>
<comment type="caution">
    <text evidence="6">The sequence shown here is derived from an EMBL/GenBank/DDBJ whole genome shotgun (WGS) entry which is preliminary data.</text>
</comment>
<dbReference type="PANTHER" id="PTHR30146">
    <property type="entry name" value="LACI-RELATED TRANSCRIPTIONAL REPRESSOR"/>
    <property type="match status" value="1"/>
</dbReference>
<dbReference type="PANTHER" id="PTHR30146:SF95">
    <property type="entry name" value="RIBOSE OPERON REPRESSOR"/>
    <property type="match status" value="1"/>
</dbReference>
<dbReference type="SUPFAM" id="SSF47413">
    <property type="entry name" value="lambda repressor-like DNA-binding domains"/>
    <property type="match status" value="1"/>
</dbReference>
<keyword evidence="4" id="KW-0804">Transcription</keyword>
<dbReference type="CDD" id="cd01392">
    <property type="entry name" value="HTH_LacI"/>
    <property type="match status" value="1"/>
</dbReference>
<evidence type="ECO:0000256" key="3">
    <source>
        <dbReference type="ARBA" id="ARBA00023125"/>
    </source>
</evidence>
<protein>
    <submittedName>
        <fullName evidence="6">LacI family DNA-binding transcriptional regulator</fullName>
    </submittedName>
</protein>
<dbReference type="GO" id="GO:0000976">
    <property type="term" value="F:transcription cis-regulatory region binding"/>
    <property type="evidence" value="ECO:0007669"/>
    <property type="project" value="TreeGrafter"/>
</dbReference>
<proteinExistence type="predicted"/>
<organism evidence="6 7">
    <name type="scientific">Tianweitania sediminis</name>
    <dbReference type="NCBI Taxonomy" id="1502156"/>
    <lineage>
        <taxon>Bacteria</taxon>
        <taxon>Pseudomonadati</taxon>
        <taxon>Pseudomonadota</taxon>
        <taxon>Alphaproteobacteria</taxon>
        <taxon>Hyphomicrobiales</taxon>
        <taxon>Phyllobacteriaceae</taxon>
        <taxon>Tianweitania</taxon>
    </lineage>
</organism>
<evidence type="ECO:0000313" key="7">
    <source>
        <dbReference type="Proteomes" id="UP000666240"/>
    </source>
</evidence>
<dbReference type="InterPro" id="IPR010982">
    <property type="entry name" value="Lambda_DNA-bd_dom_sf"/>
</dbReference>
<keyword evidence="2" id="KW-0805">Transcription regulation</keyword>
<evidence type="ECO:0000256" key="4">
    <source>
        <dbReference type="ARBA" id="ARBA00023163"/>
    </source>
</evidence>
<dbReference type="PROSITE" id="PS50932">
    <property type="entry name" value="HTH_LACI_2"/>
    <property type="match status" value="1"/>
</dbReference>
<dbReference type="Proteomes" id="UP000666240">
    <property type="component" value="Unassembled WGS sequence"/>
</dbReference>
<dbReference type="EMBL" id="JAGIYY010000001">
    <property type="protein sequence ID" value="MBP0437669.1"/>
    <property type="molecule type" value="Genomic_DNA"/>
</dbReference>
<dbReference type="InterPro" id="IPR000843">
    <property type="entry name" value="HTH_LacI"/>
</dbReference>
<evidence type="ECO:0000313" key="6">
    <source>
        <dbReference type="EMBL" id="MBP0437669.1"/>
    </source>
</evidence>
<keyword evidence="7" id="KW-1185">Reference proteome</keyword>
<dbReference type="Pfam" id="PF00356">
    <property type="entry name" value="LacI"/>
    <property type="match status" value="1"/>
</dbReference>
<reference evidence="6" key="1">
    <citation type="submission" date="2021-03" db="EMBL/GenBank/DDBJ databases">
        <title>Genome sequencing and assembly of Tianweitania sediminis.</title>
        <authorList>
            <person name="Chhetri G."/>
        </authorList>
    </citation>
    <scope>NUCLEOTIDE SEQUENCE</scope>
    <source>
        <strain evidence="6">Z8</strain>
    </source>
</reference>
<dbReference type="InterPro" id="IPR046335">
    <property type="entry name" value="LacI/GalR-like_sensor"/>
</dbReference>
<dbReference type="SMART" id="SM00354">
    <property type="entry name" value="HTH_LACI"/>
    <property type="match status" value="1"/>
</dbReference>
<dbReference type="CDD" id="cd06278">
    <property type="entry name" value="PBP1_LacI-like"/>
    <property type="match status" value="1"/>
</dbReference>
<accession>A0A8J7UIH8</accession>
<keyword evidence="1" id="KW-0678">Repressor</keyword>
<dbReference type="GO" id="GO:0003700">
    <property type="term" value="F:DNA-binding transcription factor activity"/>
    <property type="evidence" value="ECO:0007669"/>
    <property type="project" value="TreeGrafter"/>
</dbReference>
<dbReference type="SUPFAM" id="SSF53822">
    <property type="entry name" value="Periplasmic binding protein-like I"/>
    <property type="match status" value="1"/>
</dbReference>
<dbReference type="Gene3D" id="1.10.260.40">
    <property type="entry name" value="lambda repressor-like DNA-binding domains"/>
    <property type="match status" value="1"/>
</dbReference>
<sequence>MSDQDGSSAQFVNALQVAKRAGVSRSAVSRAFTPGASIAPETREKVMRAATELGYQVNNLARSLLTNRSRLVGVVATAPELGFRAHLTAALSKALIKRGSVPLIINTGTTEEEINAAQQALFGYRAEATIILSGSPPASFVDLAKRNGQPVIVIGRSEPEVDSVLVDNIVAAQQAARMFVAQGFTRLGLVGSRSATPSILEREQAFCAAAQEHGAKASIVRGVDTDYRGGREAARLLLAQAPLPQAIFCVNDLMAFGVIDHLRSLASQSTPLDLAVVGFDDVPEAAWQAYDLTTFRQDPDAIASAAIKMLDRRQADPFVPPVRARVPAPLILRNSFRPSPDRFESL</sequence>
<keyword evidence="3 6" id="KW-0238">DNA-binding</keyword>
<dbReference type="Pfam" id="PF13377">
    <property type="entry name" value="Peripla_BP_3"/>
    <property type="match status" value="1"/>
</dbReference>
<evidence type="ECO:0000259" key="5">
    <source>
        <dbReference type="PROSITE" id="PS50932"/>
    </source>
</evidence>
<evidence type="ECO:0000256" key="2">
    <source>
        <dbReference type="ARBA" id="ARBA00023015"/>
    </source>
</evidence>
<dbReference type="AlphaFoldDB" id="A0A8J7UIH8"/>
<dbReference type="RefSeq" id="WP_209333659.1">
    <property type="nucleotide sequence ID" value="NZ_JAGIYY010000001.1"/>
</dbReference>